<comment type="similarity">
    <text evidence="2 5">Belongs to the nucleoporin interacting component (NIC) family.</text>
</comment>
<evidence type="ECO:0000256" key="1">
    <source>
        <dbReference type="ARBA" id="ARBA00004567"/>
    </source>
</evidence>
<dbReference type="Pfam" id="PF04097">
    <property type="entry name" value="Nic96"/>
    <property type="match status" value="1"/>
</dbReference>
<comment type="caution">
    <text evidence="6">The sequence shown here is derived from an EMBL/GenBank/DDBJ whole genome shotgun (WGS) entry which is preliminary data.</text>
</comment>
<keyword evidence="5" id="KW-0472">Membrane</keyword>
<dbReference type="EMBL" id="JBJKFK010000427">
    <property type="protein sequence ID" value="KAL3317115.1"/>
    <property type="molecule type" value="Genomic_DNA"/>
</dbReference>
<proteinExistence type="inferred from homology"/>
<gene>
    <name evidence="6" type="primary">NUP93_2</name>
    <name evidence="6" type="ORF">Ciccas_004232</name>
</gene>
<reference evidence="6 7" key="1">
    <citation type="submission" date="2024-11" db="EMBL/GenBank/DDBJ databases">
        <title>Adaptive evolution of stress response genes in parasites aligns with host niche diversity.</title>
        <authorList>
            <person name="Hahn C."/>
            <person name="Resl P."/>
        </authorList>
    </citation>
    <scope>NUCLEOTIDE SEQUENCE [LARGE SCALE GENOMIC DNA]</scope>
    <source>
        <strain evidence="6">EGGRZ-B1_66</strain>
        <tissue evidence="6">Body</tissue>
    </source>
</reference>
<evidence type="ECO:0000256" key="2">
    <source>
        <dbReference type="ARBA" id="ARBA00010186"/>
    </source>
</evidence>
<accession>A0ABD2QC31</accession>
<keyword evidence="4 5" id="KW-0539">Nucleus</keyword>
<dbReference type="PANTHER" id="PTHR11225">
    <property type="entry name" value="NUCLEAR PORE COMPLEX PROTEIN NUP93 NUCLEOPORIN NUP93 DEAD EYE PROTEIN"/>
    <property type="match status" value="1"/>
</dbReference>
<keyword evidence="5" id="KW-0653">Protein transport</keyword>
<evidence type="ECO:0000256" key="4">
    <source>
        <dbReference type="ARBA" id="ARBA00023242"/>
    </source>
</evidence>
<keyword evidence="3 5" id="KW-0906">Nuclear pore complex</keyword>
<keyword evidence="7" id="KW-1185">Reference proteome</keyword>
<evidence type="ECO:0000256" key="5">
    <source>
        <dbReference type="RuleBase" id="RU364035"/>
    </source>
</evidence>
<evidence type="ECO:0000313" key="7">
    <source>
        <dbReference type="Proteomes" id="UP001626550"/>
    </source>
</evidence>
<dbReference type="GO" id="GO:0051028">
    <property type="term" value="P:mRNA transport"/>
    <property type="evidence" value="ECO:0007669"/>
    <property type="project" value="UniProtKB-KW"/>
</dbReference>
<name>A0ABD2QC31_9PLAT</name>
<keyword evidence="5" id="KW-0509">mRNA transport</keyword>
<sequence length="185" mass="20827">MQLCSFFSGKYANYIEAYVENRQAISSNMTSELRHVCKQLAQCSSDVYKQAVFSLLCRQEFSDTQNAVLKSADDFLWFKLSQIVLFADGQRSVSQANSLASLQKLIHDTYGEAHFQAADQPLLFFKLLLLSQQFEAAVSFLFRAQSTDESMDSLSIHAVHLAICLMHMGLLCVFAGEECICNPLR</sequence>
<dbReference type="Proteomes" id="UP001626550">
    <property type="component" value="Unassembled WGS sequence"/>
</dbReference>
<dbReference type="InterPro" id="IPR007231">
    <property type="entry name" value="Nucleoporin_int_Nup93/Nic96"/>
</dbReference>
<dbReference type="GO" id="GO:0015031">
    <property type="term" value="P:protein transport"/>
    <property type="evidence" value="ECO:0007669"/>
    <property type="project" value="UniProtKB-KW"/>
</dbReference>
<organism evidence="6 7">
    <name type="scientific">Cichlidogyrus casuarinus</name>
    <dbReference type="NCBI Taxonomy" id="1844966"/>
    <lineage>
        <taxon>Eukaryota</taxon>
        <taxon>Metazoa</taxon>
        <taxon>Spiralia</taxon>
        <taxon>Lophotrochozoa</taxon>
        <taxon>Platyhelminthes</taxon>
        <taxon>Monogenea</taxon>
        <taxon>Monopisthocotylea</taxon>
        <taxon>Dactylogyridea</taxon>
        <taxon>Ancyrocephalidae</taxon>
        <taxon>Cichlidogyrus</taxon>
    </lineage>
</organism>
<comment type="subcellular location">
    <subcellularLocation>
        <location evidence="1 5">Nucleus</location>
        <location evidence="1 5">Nuclear pore complex</location>
    </subcellularLocation>
</comment>
<dbReference type="PANTHER" id="PTHR11225:SF4">
    <property type="entry name" value="NUCLEAR PORE COMPLEX PROTEIN NUP93"/>
    <property type="match status" value="1"/>
</dbReference>
<evidence type="ECO:0000256" key="3">
    <source>
        <dbReference type="ARBA" id="ARBA00023132"/>
    </source>
</evidence>
<keyword evidence="5" id="KW-0811">Translocation</keyword>
<dbReference type="GO" id="GO:0005643">
    <property type="term" value="C:nuclear pore"/>
    <property type="evidence" value="ECO:0007669"/>
    <property type="project" value="UniProtKB-SubCell"/>
</dbReference>
<keyword evidence="5" id="KW-0813">Transport</keyword>
<dbReference type="AlphaFoldDB" id="A0ABD2QC31"/>
<protein>
    <recommendedName>
        <fullName evidence="5">Nuclear pore protein</fullName>
    </recommendedName>
</protein>
<evidence type="ECO:0000313" key="6">
    <source>
        <dbReference type="EMBL" id="KAL3317115.1"/>
    </source>
</evidence>